<dbReference type="SMART" id="SM00487">
    <property type="entry name" value="DEXDc"/>
    <property type="match status" value="1"/>
</dbReference>
<dbReference type="InterPro" id="IPR003711">
    <property type="entry name" value="CarD-like/TRCF_RID"/>
</dbReference>
<keyword evidence="5" id="KW-0347">Helicase</keyword>
<keyword evidence="6 9" id="KW-0067">ATP-binding</keyword>
<evidence type="ECO:0000256" key="1">
    <source>
        <dbReference type="ARBA" id="ARBA00022490"/>
    </source>
</evidence>
<keyword evidence="8 9" id="KW-0234">DNA repair</keyword>
<dbReference type="Pfam" id="PF17757">
    <property type="entry name" value="UvrB_inter"/>
    <property type="match status" value="1"/>
</dbReference>
<dbReference type="Gene3D" id="3.40.50.300">
    <property type="entry name" value="P-loop containing nucleotide triphosphate hydrolases"/>
    <property type="match status" value="2"/>
</dbReference>
<dbReference type="EC" id="3.6.4.-" evidence="9"/>
<evidence type="ECO:0000256" key="6">
    <source>
        <dbReference type="ARBA" id="ARBA00022840"/>
    </source>
</evidence>
<dbReference type="AlphaFoldDB" id="A0A1J5IKS2"/>
<evidence type="ECO:0000256" key="5">
    <source>
        <dbReference type="ARBA" id="ARBA00022806"/>
    </source>
</evidence>
<keyword evidence="2 9" id="KW-0547">Nucleotide-binding</keyword>
<dbReference type="Proteomes" id="UP000183245">
    <property type="component" value="Unassembled WGS sequence"/>
</dbReference>
<evidence type="ECO:0000256" key="3">
    <source>
        <dbReference type="ARBA" id="ARBA00022763"/>
    </source>
</evidence>
<proteinExistence type="inferred from homology"/>
<accession>A0A1J5IKS2</accession>
<dbReference type="InterPro" id="IPR036101">
    <property type="entry name" value="CarD-like/TRCF_RID_sf"/>
</dbReference>
<dbReference type="Pfam" id="PF02559">
    <property type="entry name" value="CarD_TRCF_RID"/>
    <property type="match status" value="1"/>
</dbReference>
<dbReference type="SUPFAM" id="SSF52540">
    <property type="entry name" value="P-loop containing nucleoside triphosphate hydrolases"/>
    <property type="match status" value="3"/>
</dbReference>
<dbReference type="SMART" id="SM00982">
    <property type="entry name" value="TRCF"/>
    <property type="match status" value="1"/>
</dbReference>
<feature type="domain" description="Helicase ATP-binding" evidence="10">
    <location>
        <begin position="545"/>
        <end position="706"/>
    </location>
</feature>
<dbReference type="InterPro" id="IPR027417">
    <property type="entry name" value="P-loop_NTPase"/>
</dbReference>
<dbReference type="Gene3D" id="3.30.2060.10">
    <property type="entry name" value="Penicillin-binding protein 1b domain"/>
    <property type="match status" value="1"/>
</dbReference>
<dbReference type="Gene3D" id="3.40.50.11180">
    <property type="match status" value="1"/>
</dbReference>
<sequence length="1077" mass="121311">MTDERRQQRFTSALLRSAVLLNTLKEDREQRIKACPQIRELLLAALVSQQAKTATPIIWVTRDEYETEQVYGRIRSWADILGFHEPVHAQTGCLKHSSFHDLEDFSKGRKRLLVADTSYFDQAVPAAQEFRTTGLSLAFGQTLALHDFADRCAALGYLPSDMVTGVNQFSRRGGIVDIYLSTLSYPVRIEFWGDEIASLRYFDPQDQRSLRSRQNQITSIYIPSLTAASFTGNLWDYTGGAQLIVDESLLKPDEKDLATNKFVHELTIVPRPVWIWCDSEGKYALTFDAQPLLSAQGKLKNFYTSLLDHTGPEVPSLIISAQSRRLKDSLSESRTRIYGKIFEGRDDISDQITFQELDAGLFPVQGFAGGSLGFNVFSDYEIFGLVQSTHQTSGYIRKQYKHFLYTVEKGDLVVHSDHGVCIFEAVMQMKAAGIEREYLLLRFADEDKVYLPTSQIYKLSKYAGKDKETVTLSRLGGKSWTRERRKTEVDTAAIARELLELYARRAASTGFAFPEDDYLERELAASFPYLETTDQMRAIVEVIKDMCTAKPMDRLVCGDVGFGKTEVAIRAAFKAVNGGKQAAILCPTTILAEQHFRTFSERLAPYSTKIGLLSRMRSPKENLETLASLKSGELDIIIGTHRLLSPDVKFSDLGFLIVDEEQRFGVTHKEKIKALRTHIDILSLSATPIPRTLNLALSGIRDVSLIATPPKGRLSIATYVQPYAESTIKNAIEAEMDRGGQVFLIYNRVRSIDTFARRVAELVPRARIAVGHGQMDSEELEEKMHAFVHGKLDVLVSSTIVENGVDIPAANTMLVIGAEDFGLSSLYQLKGRIGRSDRQAYAYFLFREEKLTAPARERLDALKEHTELGSGLSIALRDLEIRGAGSILGIEQSGHIEGIGFELYSKLLKKAIARQSQLLDPEHAAYQTESEAIDALIDTVSVDLPLSASIPEEYIRSDTEKMAIYQRMSELATEQEVRELMGEMMDRFGQLPLPVNNLLTLLNLRLLAYRAGISKIWIKNGILFFEFFKTPTDVQKQTLYRHHSDWKIADRTARLHFQKFGRDWLVQIEAQLRALFG</sequence>
<dbReference type="GO" id="GO:0005737">
    <property type="term" value="C:cytoplasm"/>
    <property type="evidence" value="ECO:0007669"/>
    <property type="project" value="UniProtKB-SubCell"/>
</dbReference>
<keyword evidence="1 9" id="KW-0963">Cytoplasm</keyword>
<evidence type="ECO:0000313" key="13">
    <source>
        <dbReference type="Proteomes" id="UP000183245"/>
    </source>
</evidence>
<keyword evidence="7 9" id="KW-0238">DNA-binding</keyword>
<comment type="subcellular location">
    <subcellularLocation>
        <location evidence="9">Cytoplasm</location>
    </subcellularLocation>
</comment>
<keyword evidence="3 9" id="KW-0227">DNA damage</keyword>
<dbReference type="PROSITE" id="PS51192">
    <property type="entry name" value="HELICASE_ATP_BIND_1"/>
    <property type="match status" value="1"/>
</dbReference>
<evidence type="ECO:0000256" key="8">
    <source>
        <dbReference type="ARBA" id="ARBA00023204"/>
    </source>
</evidence>
<evidence type="ECO:0000256" key="2">
    <source>
        <dbReference type="ARBA" id="ARBA00022741"/>
    </source>
</evidence>
<keyword evidence="4 9" id="KW-0378">Hydrolase</keyword>
<evidence type="ECO:0000256" key="4">
    <source>
        <dbReference type="ARBA" id="ARBA00022801"/>
    </source>
</evidence>
<dbReference type="InterPro" id="IPR014001">
    <property type="entry name" value="Helicase_ATP-bd"/>
</dbReference>
<dbReference type="InterPro" id="IPR047112">
    <property type="entry name" value="RecG/Mfd"/>
</dbReference>
<dbReference type="Pfam" id="PF03461">
    <property type="entry name" value="TRCF"/>
    <property type="match status" value="1"/>
</dbReference>
<dbReference type="GO" id="GO:0003684">
    <property type="term" value="F:damaged DNA binding"/>
    <property type="evidence" value="ECO:0007669"/>
    <property type="project" value="InterPro"/>
</dbReference>
<dbReference type="GO" id="GO:0005524">
    <property type="term" value="F:ATP binding"/>
    <property type="evidence" value="ECO:0007669"/>
    <property type="project" value="UniProtKB-UniRule"/>
</dbReference>
<dbReference type="GO" id="GO:0006355">
    <property type="term" value="P:regulation of DNA-templated transcription"/>
    <property type="evidence" value="ECO:0007669"/>
    <property type="project" value="UniProtKB-UniRule"/>
</dbReference>
<comment type="caution">
    <text evidence="12">The sequence shown here is derived from an EMBL/GenBank/DDBJ whole genome shotgun (WGS) entry which is preliminary data.</text>
</comment>
<evidence type="ECO:0000313" key="12">
    <source>
        <dbReference type="EMBL" id="OIP95018.1"/>
    </source>
</evidence>
<dbReference type="PANTHER" id="PTHR47964:SF1">
    <property type="entry name" value="ATP-DEPENDENT DNA HELICASE HOMOLOG RECG, CHLOROPLASTIC"/>
    <property type="match status" value="1"/>
</dbReference>
<dbReference type="PROSITE" id="PS51194">
    <property type="entry name" value="HELICASE_CTER"/>
    <property type="match status" value="1"/>
</dbReference>
<dbReference type="STRING" id="1817892.AUK40_06420"/>
<protein>
    <recommendedName>
        <fullName evidence="9">Transcription-repair-coupling factor</fullName>
        <shortName evidence="9">TRCF</shortName>
        <ecNumber evidence="9">3.6.4.-</ecNumber>
    </recommendedName>
</protein>
<dbReference type="EMBL" id="MNZT01000119">
    <property type="protein sequence ID" value="OIP95018.1"/>
    <property type="molecule type" value="Genomic_DNA"/>
</dbReference>
<evidence type="ECO:0000256" key="9">
    <source>
        <dbReference type="HAMAP-Rule" id="MF_00969"/>
    </source>
</evidence>
<dbReference type="GO" id="GO:0003678">
    <property type="term" value="F:DNA helicase activity"/>
    <property type="evidence" value="ECO:0007669"/>
    <property type="project" value="TreeGrafter"/>
</dbReference>
<dbReference type="SMART" id="SM01058">
    <property type="entry name" value="CarD_TRCF"/>
    <property type="match status" value="1"/>
</dbReference>
<dbReference type="GO" id="GO:0000716">
    <property type="term" value="P:transcription-coupled nucleotide-excision repair, DNA damage recognition"/>
    <property type="evidence" value="ECO:0007669"/>
    <property type="project" value="UniProtKB-UniRule"/>
</dbReference>
<dbReference type="HAMAP" id="MF_00969">
    <property type="entry name" value="TRCF"/>
    <property type="match status" value="1"/>
</dbReference>
<dbReference type="Pfam" id="PF00271">
    <property type="entry name" value="Helicase_C"/>
    <property type="match status" value="1"/>
</dbReference>
<gene>
    <name evidence="9" type="primary">mfd</name>
    <name evidence="12" type="ORF">AUK40_06420</name>
</gene>
<dbReference type="Gene3D" id="3.90.1150.50">
    <property type="entry name" value="Transcription-repair-coupling factor, D7 domain"/>
    <property type="match status" value="1"/>
</dbReference>
<evidence type="ECO:0000256" key="7">
    <source>
        <dbReference type="ARBA" id="ARBA00023125"/>
    </source>
</evidence>
<dbReference type="Gene3D" id="2.40.10.170">
    <property type="match status" value="1"/>
</dbReference>
<organism evidence="12 13">
    <name type="scientific">Candidatus Wirthbacteria bacterium CG2_30_54_11</name>
    <dbReference type="NCBI Taxonomy" id="1817892"/>
    <lineage>
        <taxon>Bacteria</taxon>
        <taxon>Candidatus Wirthbacteria</taxon>
    </lineage>
</organism>
<dbReference type="InterPro" id="IPR005118">
    <property type="entry name" value="TRCF_C"/>
</dbReference>
<dbReference type="InterPro" id="IPR001650">
    <property type="entry name" value="Helicase_C-like"/>
</dbReference>
<dbReference type="GO" id="GO:0016787">
    <property type="term" value="F:hydrolase activity"/>
    <property type="evidence" value="ECO:0007669"/>
    <property type="project" value="UniProtKB-KW"/>
</dbReference>
<dbReference type="SUPFAM" id="SSF143517">
    <property type="entry name" value="TRCF domain-like"/>
    <property type="match status" value="1"/>
</dbReference>
<feature type="domain" description="Helicase C-terminal" evidence="11">
    <location>
        <begin position="727"/>
        <end position="880"/>
    </location>
</feature>
<reference evidence="12 13" key="1">
    <citation type="journal article" date="2016" name="Environ. Microbiol.">
        <title>Genomic resolution of a cold subsurface aquifer community provides metabolic insights for novel microbes adapted to high CO concentrations.</title>
        <authorList>
            <person name="Probst A.J."/>
            <person name="Castelle C.J."/>
            <person name="Singh A."/>
            <person name="Brown C.T."/>
            <person name="Anantharaman K."/>
            <person name="Sharon I."/>
            <person name="Hug L.A."/>
            <person name="Burstein D."/>
            <person name="Emerson J.B."/>
            <person name="Thomas B.C."/>
            <person name="Banfield J.F."/>
        </authorList>
    </citation>
    <scope>NUCLEOTIDE SEQUENCE [LARGE SCALE GENOMIC DNA]</scope>
    <source>
        <strain evidence="12">CG2_30_54_11</strain>
    </source>
</reference>
<dbReference type="InterPro" id="IPR041471">
    <property type="entry name" value="UvrB_inter"/>
</dbReference>
<dbReference type="SMART" id="SM00490">
    <property type="entry name" value="HELICc"/>
    <property type="match status" value="1"/>
</dbReference>
<dbReference type="CDD" id="cd17991">
    <property type="entry name" value="DEXHc_TRCF"/>
    <property type="match status" value="1"/>
</dbReference>
<name>A0A1J5IKS2_9BACT</name>
<dbReference type="PANTHER" id="PTHR47964">
    <property type="entry name" value="ATP-DEPENDENT DNA HELICASE HOMOLOG RECG, CHLOROPLASTIC"/>
    <property type="match status" value="1"/>
</dbReference>
<dbReference type="Pfam" id="PF00270">
    <property type="entry name" value="DEAD"/>
    <property type="match status" value="1"/>
</dbReference>
<evidence type="ECO:0000259" key="11">
    <source>
        <dbReference type="PROSITE" id="PS51194"/>
    </source>
</evidence>
<dbReference type="InterPro" id="IPR037235">
    <property type="entry name" value="TRCF-like_C_D7"/>
</dbReference>
<evidence type="ECO:0000259" key="10">
    <source>
        <dbReference type="PROSITE" id="PS51192"/>
    </source>
</evidence>
<dbReference type="NCBIfam" id="TIGR00580">
    <property type="entry name" value="mfd"/>
    <property type="match status" value="1"/>
</dbReference>
<dbReference type="InterPro" id="IPR011545">
    <property type="entry name" value="DEAD/DEAH_box_helicase_dom"/>
</dbReference>
<comment type="similarity">
    <text evidence="9">In the N-terminal section; belongs to the UvrB family.</text>
</comment>
<comment type="function">
    <text evidence="9">Couples transcription and DNA repair by recognizing RNA polymerase (RNAP) stalled at DNA lesions. Mediates ATP-dependent release of RNAP and its truncated transcript from the DNA, and recruitment of nucleotide excision repair machinery to the damaged site.</text>
</comment>
<dbReference type="InterPro" id="IPR004576">
    <property type="entry name" value="Mfd"/>
</dbReference>
<comment type="similarity">
    <text evidence="9">In the C-terminal section; belongs to the helicase family. RecG subfamily.</text>
</comment>
<dbReference type="SUPFAM" id="SSF141259">
    <property type="entry name" value="CarD-like"/>
    <property type="match status" value="1"/>
</dbReference>